<evidence type="ECO:0000256" key="2">
    <source>
        <dbReference type="SAM" id="MobiDB-lite"/>
    </source>
</evidence>
<comment type="caution">
    <text evidence="4">The sequence shown here is derived from an EMBL/GenBank/DDBJ whole genome shotgun (WGS) entry which is preliminary data.</text>
</comment>
<keyword evidence="1" id="KW-0175">Coiled coil</keyword>
<accession>A0A1Y2FL19</accession>
<evidence type="ECO:0000313" key="5">
    <source>
        <dbReference type="Proteomes" id="UP000193467"/>
    </source>
</evidence>
<name>A0A1Y2FL19_9BASI</name>
<feature type="region of interest" description="Disordered" evidence="2">
    <location>
        <begin position="1"/>
        <end position="76"/>
    </location>
</feature>
<feature type="compositionally biased region" description="Acidic residues" evidence="2">
    <location>
        <begin position="660"/>
        <end position="679"/>
    </location>
</feature>
<feature type="compositionally biased region" description="Acidic residues" evidence="2">
    <location>
        <begin position="700"/>
        <end position="712"/>
    </location>
</feature>
<reference evidence="4 5" key="1">
    <citation type="submission" date="2016-07" db="EMBL/GenBank/DDBJ databases">
        <title>Pervasive Adenine N6-methylation of Active Genes in Fungi.</title>
        <authorList>
            <consortium name="DOE Joint Genome Institute"/>
            <person name="Mondo S.J."/>
            <person name="Dannebaum R.O."/>
            <person name="Kuo R.C."/>
            <person name="Labutti K."/>
            <person name="Haridas S."/>
            <person name="Kuo A."/>
            <person name="Salamov A."/>
            <person name="Ahrendt S.R."/>
            <person name="Lipzen A."/>
            <person name="Sullivan W."/>
            <person name="Andreopoulos W.B."/>
            <person name="Clum A."/>
            <person name="Lindquist E."/>
            <person name="Daum C."/>
            <person name="Ramamoorthy G.K."/>
            <person name="Gryganskyi A."/>
            <person name="Culley D."/>
            <person name="Magnuson J.K."/>
            <person name="James T.Y."/>
            <person name="O'Malley M.A."/>
            <person name="Stajich J.E."/>
            <person name="Spatafora J.W."/>
            <person name="Visel A."/>
            <person name="Grigoriev I.V."/>
        </authorList>
    </citation>
    <scope>NUCLEOTIDE SEQUENCE [LARGE SCALE GENOMIC DNA]</scope>
    <source>
        <strain evidence="4 5">62-1032</strain>
    </source>
</reference>
<keyword evidence="5" id="KW-1185">Reference proteome</keyword>
<dbReference type="Pfam" id="PF00646">
    <property type="entry name" value="F-box"/>
    <property type="match status" value="1"/>
</dbReference>
<dbReference type="EMBL" id="MCGR01000017">
    <property type="protein sequence ID" value="ORY84658.1"/>
    <property type="molecule type" value="Genomic_DNA"/>
</dbReference>
<organism evidence="4 5">
    <name type="scientific">Leucosporidium creatinivorum</name>
    <dbReference type="NCBI Taxonomy" id="106004"/>
    <lineage>
        <taxon>Eukaryota</taxon>
        <taxon>Fungi</taxon>
        <taxon>Dikarya</taxon>
        <taxon>Basidiomycota</taxon>
        <taxon>Pucciniomycotina</taxon>
        <taxon>Microbotryomycetes</taxon>
        <taxon>Leucosporidiales</taxon>
        <taxon>Leucosporidium</taxon>
    </lineage>
</organism>
<evidence type="ECO:0000313" key="4">
    <source>
        <dbReference type="EMBL" id="ORY84658.1"/>
    </source>
</evidence>
<proteinExistence type="predicted"/>
<feature type="region of interest" description="Disordered" evidence="2">
    <location>
        <begin position="643"/>
        <end position="750"/>
    </location>
</feature>
<evidence type="ECO:0000259" key="3">
    <source>
        <dbReference type="PROSITE" id="PS50181"/>
    </source>
</evidence>
<dbReference type="STRING" id="106004.A0A1Y2FL19"/>
<feature type="compositionally biased region" description="Acidic residues" evidence="2">
    <location>
        <begin position="721"/>
        <end position="750"/>
    </location>
</feature>
<evidence type="ECO:0000256" key="1">
    <source>
        <dbReference type="SAM" id="Coils"/>
    </source>
</evidence>
<sequence length="750" mass="84333">MATRSRKGRRVVEAPPSDSDSSELSYVSDEEDQSLSRVGASASSSKAKGKGKQVESSSPAPVRKKPKTGDGKAAAGATKKKQDLSLLFTMPLDILAEVCSHLHPRDLINVCRTSKIFRTFLLSRNSRSVWSASRAQAGFPALQHIKLSPMQYALNLFGRGMCETCELTRAEPIYALMIRQCKECRQEILVTKGNNLKRELPDLHPRAFECTPGPEVKSYRNAWRAGKPMWRKDHILEASDRLEELEAEDAKETEERRILELRAKGGGRNTRRANKAVSDSLDLNRPHTDRVGTYIAEQKKWAKGCIAEEAKIWKVFDDEQAERARLASEAMARHSAAEAAKQQQIRADLLTIGWTQAEVDGWQQYGRAWSVRFGGNPKGDKKGWEVARKLVNDRLAEERVRAAKLAEERALKERQRQRKALISPYYDTLLAAEPDATVITFPRRNAFLELPSVKVFWELDEDDGGEKLTPKSWKKHSKLVKQGVKASVESVRIETIRKILAASRNVDISTLPSKPSKYPDSIYDDKFFKKVTSGSLRMDWSWQAGNVVQLVYYPDFLALNPGGPYTTPFRTTALRVSTLRSILEAADLDEDTATEDDLDKLGNRLRWLEYPVYKKSKATRSWKNLILEVERCKRRQHRNLTVTIVLDEAPDAGTAQQPASDDEDELEEEESEEEQEEKDSEAGSSSAVGARSRRRRAQQGDDDEDEDEDNGEDSQMGEGGAEMDAEEQEGAADQLGDEGEGEDQLESDEE</sequence>
<dbReference type="SUPFAM" id="SSF81383">
    <property type="entry name" value="F-box domain"/>
    <property type="match status" value="1"/>
</dbReference>
<dbReference type="OrthoDB" id="3246989at2759"/>
<feature type="domain" description="F-box" evidence="3">
    <location>
        <begin position="84"/>
        <end position="133"/>
    </location>
</feature>
<dbReference type="AlphaFoldDB" id="A0A1Y2FL19"/>
<dbReference type="SMART" id="SM00256">
    <property type="entry name" value="FBOX"/>
    <property type="match status" value="1"/>
</dbReference>
<dbReference type="CDD" id="cd09917">
    <property type="entry name" value="F-box_SF"/>
    <property type="match status" value="1"/>
</dbReference>
<dbReference type="InterPro" id="IPR036047">
    <property type="entry name" value="F-box-like_dom_sf"/>
</dbReference>
<dbReference type="InParanoid" id="A0A1Y2FL19"/>
<dbReference type="Proteomes" id="UP000193467">
    <property type="component" value="Unassembled WGS sequence"/>
</dbReference>
<gene>
    <name evidence="4" type="ORF">BCR35DRAFT_302965</name>
</gene>
<dbReference type="InterPro" id="IPR001810">
    <property type="entry name" value="F-box_dom"/>
</dbReference>
<feature type="compositionally biased region" description="Low complexity" evidence="2">
    <location>
        <begin position="17"/>
        <end position="27"/>
    </location>
</feature>
<dbReference type="PROSITE" id="PS50181">
    <property type="entry name" value="FBOX"/>
    <property type="match status" value="1"/>
</dbReference>
<feature type="coiled-coil region" evidence="1">
    <location>
        <begin position="235"/>
        <end position="264"/>
    </location>
</feature>
<protein>
    <recommendedName>
        <fullName evidence="3">F-box domain-containing protein</fullName>
    </recommendedName>
</protein>